<dbReference type="eggNOG" id="ENOG502RVZK">
    <property type="taxonomic scope" value="Eukaryota"/>
</dbReference>
<dbReference type="EMBL" id="CM000647">
    <property type="protein sequence ID" value="EED89426.1"/>
    <property type="molecule type" value="Genomic_DNA"/>
</dbReference>
<dbReference type="Pfam" id="PF13582">
    <property type="entry name" value="Reprolysin_3"/>
    <property type="match status" value="1"/>
</dbReference>
<dbReference type="PaxDb" id="35128-Thaps8982"/>
<keyword evidence="1" id="KW-0862">Zinc</keyword>
<reference evidence="4 5" key="1">
    <citation type="journal article" date="2004" name="Science">
        <title>The genome of the diatom Thalassiosira pseudonana: ecology, evolution, and metabolism.</title>
        <authorList>
            <person name="Armbrust E.V."/>
            <person name="Berges J.A."/>
            <person name="Bowler C."/>
            <person name="Green B.R."/>
            <person name="Martinez D."/>
            <person name="Putnam N.H."/>
            <person name="Zhou S."/>
            <person name="Allen A.E."/>
            <person name="Apt K.E."/>
            <person name="Bechner M."/>
            <person name="Brzezinski M.A."/>
            <person name="Chaal B.K."/>
            <person name="Chiovitti A."/>
            <person name="Davis A.K."/>
            <person name="Demarest M.S."/>
            <person name="Detter J.C."/>
            <person name="Glavina T."/>
            <person name="Goodstein D."/>
            <person name="Hadi M.Z."/>
            <person name="Hellsten U."/>
            <person name="Hildebrand M."/>
            <person name="Jenkins B.D."/>
            <person name="Jurka J."/>
            <person name="Kapitonov V.V."/>
            <person name="Kroger N."/>
            <person name="Lau W.W."/>
            <person name="Lane T.W."/>
            <person name="Larimer F.W."/>
            <person name="Lippmeier J.C."/>
            <person name="Lucas S."/>
            <person name="Medina M."/>
            <person name="Montsant A."/>
            <person name="Obornik M."/>
            <person name="Parker M.S."/>
            <person name="Palenik B."/>
            <person name="Pazour G.J."/>
            <person name="Richardson P.M."/>
            <person name="Rynearson T.A."/>
            <person name="Saito M.A."/>
            <person name="Schwartz D.C."/>
            <person name="Thamatrakoln K."/>
            <person name="Valentin K."/>
            <person name="Vardi A."/>
            <person name="Wilkerson F.P."/>
            <person name="Rokhsar D.S."/>
        </authorList>
    </citation>
    <scope>NUCLEOTIDE SEQUENCE [LARGE SCALE GENOMIC DNA]</scope>
    <source>
        <strain evidence="4 5">CCMP1335</strain>
    </source>
</reference>
<comment type="caution">
    <text evidence="1">Lacks conserved residue(s) required for the propagation of feature annotation.</text>
</comment>
<feature type="active site" evidence="1">
    <location>
        <position position="489"/>
    </location>
</feature>
<dbReference type="GO" id="GO:0046872">
    <property type="term" value="F:metal ion binding"/>
    <property type="evidence" value="ECO:0007669"/>
    <property type="project" value="UniProtKB-KW"/>
</dbReference>
<dbReference type="KEGG" id="tps:THAPSDRAFT_8982"/>
<dbReference type="OMA" id="WIESITF"/>
<dbReference type="PANTHER" id="PTHR33683:SF46">
    <property type="entry name" value="SUSHI DOMAIN-CONTAINING PROTEIN"/>
    <property type="match status" value="1"/>
</dbReference>
<feature type="binding site" evidence="1">
    <location>
        <position position="488"/>
    </location>
    <ligand>
        <name>Zn(2+)</name>
        <dbReference type="ChEBI" id="CHEBI:29105"/>
        <note>catalytic</note>
    </ligand>
</feature>
<keyword evidence="1" id="KW-0479">Metal-binding</keyword>
<feature type="binding site" evidence="1">
    <location>
        <position position="492"/>
    </location>
    <ligand>
        <name>Zn(2+)</name>
        <dbReference type="ChEBI" id="CHEBI:29105"/>
        <note>catalytic</note>
    </ligand>
</feature>
<dbReference type="GO" id="GO:0006508">
    <property type="term" value="P:proteolysis"/>
    <property type="evidence" value="ECO:0007669"/>
    <property type="project" value="InterPro"/>
</dbReference>
<dbReference type="PANTHER" id="PTHR33683">
    <property type="entry name" value="1, PUTATIVE-RELATED"/>
    <property type="match status" value="1"/>
</dbReference>
<dbReference type="HOGENOM" id="CLU_309857_0_0_1"/>
<gene>
    <name evidence="4" type="ORF">THAPSDRAFT_8982</name>
</gene>
<dbReference type="InterPro" id="IPR024079">
    <property type="entry name" value="MetalloPept_cat_dom_sf"/>
</dbReference>
<keyword evidence="5" id="KW-1185">Reference proteome</keyword>
<dbReference type="RefSeq" id="XP_002292965.1">
    <property type="nucleotide sequence ID" value="XM_002292929.1"/>
</dbReference>
<dbReference type="InParanoid" id="B8CA17"/>
<reference evidence="4 5" key="2">
    <citation type="journal article" date="2008" name="Nature">
        <title>The Phaeodactylum genome reveals the evolutionary history of diatom genomes.</title>
        <authorList>
            <person name="Bowler C."/>
            <person name="Allen A.E."/>
            <person name="Badger J.H."/>
            <person name="Grimwood J."/>
            <person name="Jabbari K."/>
            <person name="Kuo A."/>
            <person name="Maheswari U."/>
            <person name="Martens C."/>
            <person name="Maumus F."/>
            <person name="Otillar R.P."/>
            <person name="Rayko E."/>
            <person name="Salamov A."/>
            <person name="Vandepoele K."/>
            <person name="Beszteri B."/>
            <person name="Gruber A."/>
            <person name="Heijde M."/>
            <person name="Katinka M."/>
            <person name="Mock T."/>
            <person name="Valentin K."/>
            <person name="Verret F."/>
            <person name="Berges J.A."/>
            <person name="Brownlee C."/>
            <person name="Cadoret J.P."/>
            <person name="Chiovitti A."/>
            <person name="Choi C.J."/>
            <person name="Coesel S."/>
            <person name="De Martino A."/>
            <person name="Detter J.C."/>
            <person name="Durkin C."/>
            <person name="Falciatore A."/>
            <person name="Fournet J."/>
            <person name="Haruta M."/>
            <person name="Huysman M.J."/>
            <person name="Jenkins B.D."/>
            <person name="Jiroutova K."/>
            <person name="Jorgensen R.E."/>
            <person name="Joubert Y."/>
            <person name="Kaplan A."/>
            <person name="Kroger N."/>
            <person name="Kroth P.G."/>
            <person name="La Roche J."/>
            <person name="Lindquist E."/>
            <person name="Lommer M."/>
            <person name="Martin-Jezequel V."/>
            <person name="Lopez P.J."/>
            <person name="Lucas S."/>
            <person name="Mangogna M."/>
            <person name="McGinnis K."/>
            <person name="Medlin L.K."/>
            <person name="Montsant A."/>
            <person name="Oudot-Le Secq M.P."/>
            <person name="Napoli C."/>
            <person name="Obornik M."/>
            <person name="Parker M.S."/>
            <person name="Petit J.L."/>
            <person name="Porcel B.M."/>
            <person name="Poulsen N."/>
            <person name="Robison M."/>
            <person name="Rychlewski L."/>
            <person name="Rynearson T.A."/>
            <person name="Schmutz J."/>
            <person name="Shapiro H."/>
            <person name="Siaut M."/>
            <person name="Stanley M."/>
            <person name="Sussman M.R."/>
            <person name="Taylor A.R."/>
            <person name="Vardi A."/>
            <person name="von Dassow P."/>
            <person name="Vyverman W."/>
            <person name="Willis A."/>
            <person name="Wyrwicz L.S."/>
            <person name="Rokhsar D.S."/>
            <person name="Weissenbach J."/>
            <person name="Armbrust E.V."/>
            <person name="Green B.R."/>
            <person name="Van de Peer Y."/>
            <person name="Grigoriev I.V."/>
        </authorList>
    </citation>
    <scope>NUCLEOTIDE SEQUENCE [LARGE SCALE GENOMIC DNA]</scope>
    <source>
        <strain evidence="4 5">CCMP1335</strain>
    </source>
</reference>
<dbReference type="Proteomes" id="UP000001449">
    <property type="component" value="Chromosome 12"/>
</dbReference>
<proteinExistence type="predicted"/>
<dbReference type="GeneID" id="7449379"/>
<dbReference type="PROSITE" id="PS50215">
    <property type="entry name" value="ADAM_MEPRO"/>
    <property type="match status" value="1"/>
</dbReference>
<evidence type="ECO:0000259" key="3">
    <source>
        <dbReference type="PROSITE" id="PS50215"/>
    </source>
</evidence>
<sequence length="951" mass="103858">MNTFCEGPSHISIFVGFDSYLPNLCLRAELDPCYTNNSKTSFIWSTLFGARNITEVFSTQADILFFPLPHRSPSTHPPSFPTSAGIWRVVTILLLHMTPIRLYAVFVVAARVLAGIIVQGHADGGADADDVASPHHHRQKSQSRRSIYVSTELRIADIIDFESMLNPKNRQFDIEVEAEVEEDDTDTEITGKTTRTILPKSTTLILQLNEVKTAVTSDTTFGFRPDRQFNRNNVQNLAILASDPAETYGLAVLSVNTASGVVRGVQRGRSGLTRPISQYSVNEGSVRVGSNGRLKMGRSVEPSMDRNFTCGVEHKEHDHHTHVHNPLSNLFDRRSSRTTSTEKSARDLPYQFQINIVIDVDEEFIQLQGGPANAVEYVNFLVSAANVITEHELDVHLNIVRIQETTIFNTVSTLRDGLRIMRQHYEATMTENGINLRHALLGRYVGGGIAFIDAVCDEKFGVGLSSGLTGSIKSLNEDAMHDLFVFLHEIGHSLGSDHTYDSYSPPVDTCSLESCPASLPLANSASLMSYCDFCEAGLKNVAFTYGGLWSGLEPRNDISTWRSNPEIVQSQVSTLPKRVSHRMFTTLSSKGKCIVPRMEPITESPTSQPTTRKPTAFPTTLSPTSHGPFRISPKSTCDDDCLLSKGFMFDIGLGQTGKDIILTSISFEHTRSDVNATVDIYKTYVGTYVDKVRFSAQWEKVSSINIFNNTSSDITTTEVTLDPPVSLSRDSMQGFYLAASADILRIGAGSNSAADTNGAYLGAGSSIFGFFGIVTDVSISHSMKPQKFCGSDCLVAPGYIFDVSLGQSSSNIWIESITFEHLRGTGNMIVDVFATNYGSFEANVSSHFVHVPLTGKVQLDRLWTKVATGTALLPQTTTTVAINPPISVGRGSKRGIYVVTSEGILLAGIGGSPTTDVNGGRIEKGTVVFNRFGNSYTGYSPNVALEYKLAP</sequence>
<protein>
    <recommendedName>
        <fullName evidence="3">Peptidase M12B domain-containing protein</fullName>
    </recommendedName>
</protein>
<feature type="region of interest" description="Disordered" evidence="2">
    <location>
        <begin position="600"/>
        <end position="629"/>
    </location>
</feature>
<accession>B8CA17</accession>
<dbReference type="GO" id="GO:0004222">
    <property type="term" value="F:metalloendopeptidase activity"/>
    <property type="evidence" value="ECO:0007669"/>
    <property type="project" value="InterPro"/>
</dbReference>
<feature type="binding site" evidence="1">
    <location>
        <position position="498"/>
    </location>
    <ligand>
        <name>Zn(2+)</name>
        <dbReference type="ChEBI" id="CHEBI:29105"/>
        <note>catalytic</note>
    </ligand>
</feature>
<feature type="compositionally biased region" description="Polar residues" evidence="2">
    <location>
        <begin position="603"/>
        <end position="625"/>
    </location>
</feature>
<evidence type="ECO:0000313" key="4">
    <source>
        <dbReference type="EMBL" id="EED89426.1"/>
    </source>
</evidence>
<evidence type="ECO:0000256" key="1">
    <source>
        <dbReference type="PROSITE-ProRule" id="PRU00276"/>
    </source>
</evidence>
<evidence type="ECO:0000256" key="2">
    <source>
        <dbReference type="SAM" id="MobiDB-lite"/>
    </source>
</evidence>
<organism evidence="4 5">
    <name type="scientific">Thalassiosira pseudonana</name>
    <name type="common">Marine diatom</name>
    <name type="synonym">Cyclotella nana</name>
    <dbReference type="NCBI Taxonomy" id="35128"/>
    <lineage>
        <taxon>Eukaryota</taxon>
        <taxon>Sar</taxon>
        <taxon>Stramenopiles</taxon>
        <taxon>Ochrophyta</taxon>
        <taxon>Bacillariophyta</taxon>
        <taxon>Coscinodiscophyceae</taxon>
        <taxon>Thalassiosirophycidae</taxon>
        <taxon>Thalassiosirales</taxon>
        <taxon>Thalassiosiraceae</taxon>
        <taxon>Thalassiosira</taxon>
    </lineage>
</organism>
<dbReference type="InterPro" id="IPR001590">
    <property type="entry name" value="Peptidase_M12B"/>
</dbReference>
<dbReference type="SUPFAM" id="SSF55486">
    <property type="entry name" value="Metalloproteases ('zincins'), catalytic domain"/>
    <property type="match status" value="1"/>
</dbReference>
<dbReference type="AlphaFoldDB" id="B8CA17"/>
<dbReference type="Gene3D" id="3.40.390.10">
    <property type="entry name" value="Collagenase (Catalytic Domain)"/>
    <property type="match status" value="1"/>
</dbReference>
<name>B8CA17_THAPS</name>
<feature type="domain" description="Peptidase M12B" evidence="3">
    <location>
        <begin position="352"/>
        <end position="532"/>
    </location>
</feature>
<evidence type="ECO:0000313" key="5">
    <source>
        <dbReference type="Proteomes" id="UP000001449"/>
    </source>
</evidence>